<keyword evidence="7 8" id="KW-0539">Nucleus</keyword>
<evidence type="ECO:0000256" key="6">
    <source>
        <dbReference type="ARBA" id="ARBA00023163"/>
    </source>
</evidence>
<dbReference type="SUPFAM" id="SSF46689">
    <property type="entry name" value="Homeodomain-like"/>
    <property type="match status" value="1"/>
</dbReference>
<dbReference type="Proteomes" id="UP000036987">
    <property type="component" value="Unassembled WGS sequence"/>
</dbReference>
<dbReference type="CDD" id="cd00086">
    <property type="entry name" value="homeodomain"/>
    <property type="match status" value="1"/>
</dbReference>
<evidence type="ECO:0000256" key="7">
    <source>
        <dbReference type="ARBA" id="ARBA00023242"/>
    </source>
</evidence>
<evidence type="ECO:0000256" key="9">
    <source>
        <dbReference type="RuleBase" id="RU000682"/>
    </source>
</evidence>
<comment type="similarity">
    <text evidence="2">Belongs to the HD-ZIP homeobox family. Class II subfamily.</text>
</comment>
<dbReference type="InterPro" id="IPR003106">
    <property type="entry name" value="Leu_zip_homeo"/>
</dbReference>
<evidence type="ECO:0000313" key="12">
    <source>
        <dbReference type="EMBL" id="KMZ58519.1"/>
    </source>
</evidence>
<gene>
    <name evidence="12" type="ORF">ZOSMA_76G00750</name>
</gene>
<dbReference type="Pfam" id="PF00046">
    <property type="entry name" value="Homeodomain"/>
    <property type="match status" value="1"/>
</dbReference>
<dbReference type="EMBL" id="LFYR01001927">
    <property type="protein sequence ID" value="KMZ58519.1"/>
    <property type="molecule type" value="Genomic_DNA"/>
</dbReference>
<keyword evidence="4 8" id="KW-0238">DNA-binding</keyword>
<dbReference type="InterPro" id="IPR001356">
    <property type="entry name" value="HD"/>
</dbReference>
<comment type="subcellular location">
    <subcellularLocation>
        <location evidence="1 8 9">Nucleus</location>
    </subcellularLocation>
</comment>
<feature type="coiled-coil region" evidence="10">
    <location>
        <begin position="106"/>
        <end position="140"/>
    </location>
</feature>
<protein>
    <submittedName>
        <fullName evidence="12">Homeobox-leucine zipper protein HOX3</fullName>
    </submittedName>
</protein>
<name>A0A0K9NP13_ZOSMR</name>
<dbReference type="PROSITE" id="PS50071">
    <property type="entry name" value="HOMEOBOX_2"/>
    <property type="match status" value="1"/>
</dbReference>
<evidence type="ECO:0000256" key="10">
    <source>
        <dbReference type="SAM" id="Coils"/>
    </source>
</evidence>
<keyword evidence="3" id="KW-0805">Transcription regulation</keyword>
<evidence type="ECO:0000256" key="5">
    <source>
        <dbReference type="ARBA" id="ARBA00023155"/>
    </source>
</evidence>
<dbReference type="GO" id="GO:0043565">
    <property type="term" value="F:sequence-specific DNA binding"/>
    <property type="evidence" value="ECO:0007669"/>
    <property type="project" value="InterPro"/>
</dbReference>
<evidence type="ECO:0000256" key="2">
    <source>
        <dbReference type="ARBA" id="ARBA00006074"/>
    </source>
</evidence>
<evidence type="ECO:0000256" key="3">
    <source>
        <dbReference type="ARBA" id="ARBA00023015"/>
    </source>
</evidence>
<proteinExistence type="inferred from homology"/>
<dbReference type="PANTHER" id="PTHR45714:SF88">
    <property type="entry name" value="HOMEOBOX-LEUCINE ZIPPER PROTEIN HAT4"/>
    <property type="match status" value="1"/>
</dbReference>
<accession>A0A0K9NP13</accession>
<evidence type="ECO:0000256" key="1">
    <source>
        <dbReference type="ARBA" id="ARBA00004123"/>
    </source>
</evidence>
<dbReference type="InterPro" id="IPR050762">
    <property type="entry name" value="HD-ZIP_Homeobox_LZ_Class_II"/>
</dbReference>
<evidence type="ECO:0000313" key="13">
    <source>
        <dbReference type="Proteomes" id="UP000036987"/>
    </source>
</evidence>
<dbReference type="AlphaFoldDB" id="A0A0K9NP13"/>
<evidence type="ECO:0000256" key="4">
    <source>
        <dbReference type="ARBA" id="ARBA00023125"/>
    </source>
</evidence>
<keyword evidence="10" id="KW-0175">Coiled coil</keyword>
<feature type="domain" description="Homeobox" evidence="11">
    <location>
        <begin position="47"/>
        <end position="107"/>
    </location>
</feature>
<dbReference type="SMART" id="SM00389">
    <property type="entry name" value="HOX"/>
    <property type="match status" value="1"/>
</dbReference>
<comment type="caution">
    <text evidence="12">The sequence shown here is derived from an EMBL/GenBank/DDBJ whole genome shotgun (WGS) entry which is preliminary data.</text>
</comment>
<keyword evidence="13" id="KW-1185">Reference proteome</keyword>
<keyword evidence="6" id="KW-0804">Transcription</keyword>
<dbReference type="SMART" id="SM00340">
    <property type="entry name" value="HALZ"/>
    <property type="match status" value="1"/>
</dbReference>
<dbReference type="Gene3D" id="1.10.10.60">
    <property type="entry name" value="Homeodomain-like"/>
    <property type="match status" value="1"/>
</dbReference>
<reference evidence="13" key="1">
    <citation type="journal article" date="2016" name="Nature">
        <title>The genome of the seagrass Zostera marina reveals angiosperm adaptation to the sea.</title>
        <authorList>
            <person name="Olsen J.L."/>
            <person name="Rouze P."/>
            <person name="Verhelst B."/>
            <person name="Lin Y.-C."/>
            <person name="Bayer T."/>
            <person name="Collen J."/>
            <person name="Dattolo E."/>
            <person name="De Paoli E."/>
            <person name="Dittami S."/>
            <person name="Maumus F."/>
            <person name="Michel G."/>
            <person name="Kersting A."/>
            <person name="Lauritano C."/>
            <person name="Lohaus R."/>
            <person name="Toepel M."/>
            <person name="Tonon T."/>
            <person name="Vanneste K."/>
            <person name="Amirebrahimi M."/>
            <person name="Brakel J."/>
            <person name="Bostroem C."/>
            <person name="Chovatia M."/>
            <person name="Grimwood J."/>
            <person name="Jenkins J.W."/>
            <person name="Jueterbock A."/>
            <person name="Mraz A."/>
            <person name="Stam W.T."/>
            <person name="Tice H."/>
            <person name="Bornberg-Bauer E."/>
            <person name="Green P.J."/>
            <person name="Pearson G.A."/>
            <person name="Procaccini G."/>
            <person name="Duarte C.M."/>
            <person name="Schmutz J."/>
            <person name="Reusch T.B.H."/>
            <person name="Van de Peer Y."/>
        </authorList>
    </citation>
    <scope>NUCLEOTIDE SEQUENCE [LARGE SCALE GENOMIC DNA]</scope>
    <source>
        <strain evidence="13">cv. Finnish</strain>
    </source>
</reference>
<dbReference type="GO" id="GO:0005634">
    <property type="term" value="C:nucleus"/>
    <property type="evidence" value="ECO:0007669"/>
    <property type="project" value="UniProtKB-SubCell"/>
</dbReference>
<sequence length="197" mass="23283">MESKDLRLTLSLRASSEHSTAIDSTSHHRFVQDWMLREKQKSDQEDGINGRKKLRLSKLQSSTLENTFKLHHTLNPKEKMALAKDLKLRPRQVEVWFQNRRARKKLKKTEVDCEMLKRYCENLSEENRRLQKELMDLKAPNRNTNVKPINLPMQITTCPSCQRRINNDGDFDSFHRQRISNLYRLPTVDGTNDYCPT</sequence>
<dbReference type="PANTHER" id="PTHR45714">
    <property type="entry name" value="HOMEOBOX-LEUCINE ZIPPER PROTEIN HAT14"/>
    <property type="match status" value="1"/>
</dbReference>
<keyword evidence="5 8" id="KW-0371">Homeobox</keyword>
<dbReference type="InterPro" id="IPR009057">
    <property type="entry name" value="Homeodomain-like_sf"/>
</dbReference>
<organism evidence="12 13">
    <name type="scientific">Zostera marina</name>
    <name type="common">Eelgrass</name>
    <dbReference type="NCBI Taxonomy" id="29655"/>
    <lineage>
        <taxon>Eukaryota</taxon>
        <taxon>Viridiplantae</taxon>
        <taxon>Streptophyta</taxon>
        <taxon>Embryophyta</taxon>
        <taxon>Tracheophyta</taxon>
        <taxon>Spermatophyta</taxon>
        <taxon>Magnoliopsida</taxon>
        <taxon>Liliopsida</taxon>
        <taxon>Zosteraceae</taxon>
        <taxon>Zostera</taxon>
    </lineage>
</organism>
<evidence type="ECO:0000259" key="11">
    <source>
        <dbReference type="PROSITE" id="PS50071"/>
    </source>
</evidence>
<dbReference type="PROSITE" id="PS00027">
    <property type="entry name" value="HOMEOBOX_1"/>
    <property type="match status" value="1"/>
</dbReference>
<dbReference type="InterPro" id="IPR017970">
    <property type="entry name" value="Homeobox_CS"/>
</dbReference>
<dbReference type="OrthoDB" id="6159439at2759"/>
<feature type="DNA-binding region" description="Homeobox" evidence="8">
    <location>
        <begin position="49"/>
        <end position="108"/>
    </location>
</feature>
<dbReference type="Pfam" id="PF02183">
    <property type="entry name" value="HALZ"/>
    <property type="match status" value="1"/>
</dbReference>
<dbReference type="GO" id="GO:0000981">
    <property type="term" value="F:DNA-binding transcription factor activity, RNA polymerase II-specific"/>
    <property type="evidence" value="ECO:0007669"/>
    <property type="project" value="InterPro"/>
</dbReference>
<evidence type="ECO:0000256" key="8">
    <source>
        <dbReference type="PROSITE-ProRule" id="PRU00108"/>
    </source>
</evidence>